<dbReference type="HOGENOM" id="CLU_552956_0_0_9"/>
<reference evidence="1 2" key="1">
    <citation type="submission" date="2014-07" db="EMBL/GenBank/DDBJ databases">
        <authorList>
            <person name="Urmite Genomes Urmite Genomes"/>
        </authorList>
    </citation>
    <scope>NUCLEOTIDE SEQUENCE [LARGE SCALE GENOMIC DNA]</scope>
    <source>
        <strain evidence="1 2">13MG44_air</strain>
    </source>
</reference>
<dbReference type="AlphaFoldDB" id="A0A078M0F6"/>
<evidence type="ECO:0000313" key="1">
    <source>
        <dbReference type="EMBL" id="CDZ99655.1"/>
    </source>
</evidence>
<sequence>MLNSFEISHEVNNQYSCNYKLKDDLVISYDHEDIFNRVIKNNSTIISYGYCFDVRNPNQNMKETLSNLLNNPSEILENIKYLNGHFILVFKTNNSWKLITDAAGMTPVYFDAAEKIVTVHNTVTLPTLNGVSILDLQDFTLSRISISDSRLTDERIERTVLDLVSNQYKYFIDKDVTLNFRRNKMNKAIISILRPVLMNQTLNLRENDELTVKIGHWMAREYKMNILEEDAEASSTYLANTHLMNYSFYMRKDIDLADKELNNFNNLYNLNDGNLEDRSSIEYNLLHKLNYRNDQKPQLIYDPFNVLAIQEIIYNFNDAAVFNPLTRIIKIMHPSIDFYDFSEGVTLLQKYTKMKKQNQKMSEELKKVVVNQEFLREAEAQGISVSENLDGKILDKGITVHPASQLISKDDIYEMTYVKNGPGMILVETYFNNPKNAHRIKIELNNETFNIDEFLEGKFIQANSEINIKMYYERNYDAASWQKAGKITVKEID</sequence>
<dbReference type="Proteomes" id="UP000044136">
    <property type="component" value="Unassembled WGS sequence"/>
</dbReference>
<organism evidence="1 2">
    <name type="scientific">Jeotgalicoccus saudimassiliensis</name>
    <dbReference type="NCBI Taxonomy" id="1461582"/>
    <lineage>
        <taxon>Bacteria</taxon>
        <taxon>Bacillati</taxon>
        <taxon>Bacillota</taxon>
        <taxon>Bacilli</taxon>
        <taxon>Bacillales</taxon>
        <taxon>Staphylococcaceae</taxon>
        <taxon>Jeotgalicoccus</taxon>
    </lineage>
</organism>
<accession>A0A078M0F6</accession>
<dbReference type="EMBL" id="CCSE01000001">
    <property type="protein sequence ID" value="CDZ99655.1"/>
    <property type="molecule type" value="Genomic_DNA"/>
</dbReference>
<dbReference type="STRING" id="1461582.BN1048_00585"/>
<gene>
    <name evidence="1" type="ORF">BN1048_00585</name>
</gene>
<keyword evidence="2" id="KW-1185">Reference proteome</keyword>
<dbReference type="RefSeq" id="WP_035808254.1">
    <property type="nucleotide sequence ID" value="NZ_CCSE01000001.1"/>
</dbReference>
<name>A0A078M0F6_9STAP</name>
<evidence type="ECO:0000313" key="2">
    <source>
        <dbReference type="Proteomes" id="UP000044136"/>
    </source>
</evidence>
<dbReference type="OrthoDB" id="2390433at2"/>
<protein>
    <submittedName>
        <fullName evidence="1">Uncharacterized protein</fullName>
    </submittedName>
</protein>
<proteinExistence type="predicted"/>